<dbReference type="InterPro" id="IPR050778">
    <property type="entry name" value="Cueball_EGF_LRP_Nidogen"/>
</dbReference>
<dbReference type="InterPro" id="IPR000436">
    <property type="entry name" value="Sushi_SCR_CCP_dom"/>
</dbReference>
<evidence type="ECO:0000256" key="4">
    <source>
        <dbReference type="PROSITE-ProRule" id="PRU00461"/>
    </source>
</evidence>
<proteinExistence type="predicted"/>
<dbReference type="InParanoid" id="A0A7M7PMS8"/>
<dbReference type="SUPFAM" id="SSF63825">
    <property type="entry name" value="YWTD domain"/>
    <property type="match status" value="1"/>
</dbReference>
<dbReference type="InterPro" id="IPR000742">
    <property type="entry name" value="EGF"/>
</dbReference>
<evidence type="ECO:0000313" key="11">
    <source>
        <dbReference type="Proteomes" id="UP000007110"/>
    </source>
</evidence>
<feature type="transmembrane region" description="Helical" evidence="6">
    <location>
        <begin position="392"/>
        <end position="417"/>
    </location>
</feature>
<feature type="domain" description="EGF-like" evidence="8">
    <location>
        <begin position="287"/>
        <end position="325"/>
    </location>
</feature>
<organism evidence="10 11">
    <name type="scientific">Strongylocentrotus purpuratus</name>
    <name type="common">Purple sea urchin</name>
    <dbReference type="NCBI Taxonomy" id="7668"/>
    <lineage>
        <taxon>Eukaryota</taxon>
        <taxon>Metazoa</taxon>
        <taxon>Echinodermata</taxon>
        <taxon>Eleutherozoa</taxon>
        <taxon>Echinozoa</taxon>
        <taxon>Echinoidea</taxon>
        <taxon>Euechinoidea</taxon>
        <taxon>Echinacea</taxon>
        <taxon>Camarodonta</taxon>
        <taxon>Echinidea</taxon>
        <taxon>Strongylocentrotidae</taxon>
        <taxon>Strongylocentrotus</taxon>
    </lineage>
</organism>
<feature type="repeat" description="LDL-receptor class B" evidence="4">
    <location>
        <begin position="73"/>
        <end position="114"/>
    </location>
</feature>
<feature type="region of interest" description="Disordered" evidence="5">
    <location>
        <begin position="486"/>
        <end position="551"/>
    </location>
</feature>
<dbReference type="EnsemblMetazoa" id="XM_030996752">
    <property type="protein sequence ID" value="XP_030852612"/>
    <property type="gene ID" value="LOC105438789"/>
</dbReference>
<dbReference type="PROSITE" id="PS00022">
    <property type="entry name" value="EGF_1"/>
    <property type="match status" value="1"/>
</dbReference>
<keyword evidence="3" id="KW-0768">Sushi</keyword>
<dbReference type="Gene3D" id="2.120.10.30">
    <property type="entry name" value="TolB, C-terminal domain"/>
    <property type="match status" value="1"/>
</dbReference>
<feature type="repeat" description="LDL-receptor class B" evidence="4">
    <location>
        <begin position="158"/>
        <end position="202"/>
    </location>
</feature>
<dbReference type="PANTHER" id="PTHR46513">
    <property type="entry name" value="VITELLOGENIN RECEPTOR-LIKE PROTEIN-RELATED-RELATED"/>
    <property type="match status" value="1"/>
</dbReference>
<evidence type="ECO:0000256" key="5">
    <source>
        <dbReference type="SAM" id="MobiDB-lite"/>
    </source>
</evidence>
<keyword evidence="1 2" id="KW-1015">Disulfide bond</keyword>
<dbReference type="AlphaFoldDB" id="A0A7M7PMS8"/>
<evidence type="ECO:0000256" key="3">
    <source>
        <dbReference type="PROSITE-ProRule" id="PRU00302"/>
    </source>
</evidence>
<dbReference type="PROSITE" id="PS01186">
    <property type="entry name" value="EGF_2"/>
    <property type="match status" value="1"/>
</dbReference>
<keyword evidence="2" id="KW-0245">EGF-like domain</keyword>
<dbReference type="Proteomes" id="UP000007110">
    <property type="component" value="Unassembled WGS sequence"/>
</dbReference>
<keyword evidence="7" id="KW-0732">Signal</keyword>
<evidence type="ECO:0000256" key="7">
    <source>
        <dbReference type="SAM" id="SignalP"/>
    </source>
</evidence>
<feature type="disulfide bond" evidence="2">
    <location>
        <begin position="315"/>
        <end position="324"/>
    </location>
</feature>
<sequence>MARLVVFCLGFTVVSQCFLFIQCTDKIFITDLPDSKIFVGENSGFDFHGEDIREIPLSGVEAPTGIDYDYRTDKIYWSDEDARTINRASLDGSNQEILIEGIGYPQGIVLDLMANRMFWTDTLLEQIVSASVLGSNRRTIISTGLYRPWAITLSQKRGKLYWTDEGISTGKIEMSNKDGSDRRELITTRLREPRGLALDSQEQRIYWTESYYDVIESIDLDDLSDRRDHVYAESGNLVVFGISLYFTSIYFTDFASRGLHEADLGVEEIRDITGFSAGAPTHVKIYADLTCPVNESCPGNSRCQLVAYNTPECICIAGWKGVNCLTRVTCTLPNPPLMASFVNPSDSYTASTTVTVTCDNGNDQAEWICNAFTGNWDEEPIDCSDQSSDQPIAIYAGIGGGVSLLVLLLCMCACVYWTKRKPQRPSVATPVRSAALSMTAVYTAGAQPGVVTMPAQAGAMPGNHATSSVNQTVPYYPAQAVAMPGNHATSSVNQTVPYHPGQAGDMPGNGDKKQLESEYETSLDAMNGPSGAAAYPGQPGAPPPYFTNPQN</sequence>
<keyword evidence="6" id="KW-0812">Transmembrane</keyword>
<evidence type="ECO:0000256" key="1">
    <source>
        <dbReference type="ARBA" id="ARBA00023157"/>
    </source>
</evidence>
<keyword evidence="11" id="KW-1185">Reference proteome</keyword>
<evidence type="ECO:0000259" key="9">
    <source>
        <dbReference type="PROSITE" id="PS50923"/>
    </source>
</evidence>
<dbReference type="GeneID" id="105438789"/>
<name>A0A7M7PMS8_STRPU</name>
<dbReference type="InterPro" id="IPR011042">
    <property type="entry name" value="6-blade_b-propeller_TolB-like"/>
</dbReference>
<accession>A0A7M7PMS8</accession>
<evidence type="ECO:0000256" key="6">
    <source>
        <dbReference type="SAM" id="Phobius"/>
    </source>
</evidence>
<dbReference type="InterPro" id="IPR000033">
    <property type="entry name" value="LDLR_classB_rpt"/>
</dbReference>
<keyword evidence="6" id="KW-0472">Membrane</keyword>
<dbReference type="KEGG" id="spu:105438789"/>
<keyword evidence="6" id="KW-1133">Transmembrane helix</keyword>
<evidence type="ECO:0000256" key="2">
    <source>
        <dbReference type="PROSITE-ProRule" id="PRU00076"/>
    </source>
</evidence>
<feature type="domain" description="Sushi" evidence="9">
    <location>
        <begin position="328"/>
        <end position="385"/>
    </location>
</feature>
<feature type="compositionally biased region" description="Polar residues" evidence="5">
    <location>
        <begin position="487"/>
        <end position="496"/>
    </location>
</feature>
<comment type="caution">
    <text evidence="2">Lacks conserved residue(s) required for the propagation of feature annotation.</text>
</comment>
<feature type="signal peptide" evidence="7">
    <location>
        <begin position="1"/>
        <end position="17"/>
    </location>
</feature>
<dbReference type="PROSITE" id="PS50923">
    <property type="entry name" value="SUSHI"/>
    <property type="match status" value="1"/>
</dbReference>
<dbReference type="SMART" id="SM00135">
    <property type="entry name" value="LY"/>
    <property type="match status" value="4"/>
</dbReference>
<evidence type="ECO:0000313" key="10">
    <source>
        <dbReference type="EnsemblMetazoa" id="XP_030852612"/>
    </source>
</evidence>
<dbReference type="PROSITE" id="PS50026">
    <property type="entry name" value="EGF_3"/>
    <property type="match status" value="1"/>
</dbReference>
<protein>
    <submittedName>
        <fullName evidence="10">Uncharacterized protein</fullName>
    </submittedName>
</protein>
<dbReference type="Pfam" id="PF00058">
    <property type="entry name" value="Ldl_recept_b"/>
    <property type="match status" value="3"/>
</dbReference>
<feature type="compositionally biased region" description="Low complexity" evidence="5">
    <location>
        <begin position="528"/>
        <end position="538"/>
    </location>
</feature>
<reference evidence="11" key="1">
    <citation type="submission" date="2015-02" db="EMBL/GenBank/DDBJ databases">
        <title>Genome sequencing for Strongylocentrotus purpuratus.</title>
        <authorList>
            <person name="Murali S."/>
            <person name="Liu Y."/>
            <person name="Vee V."/>
            <person name="English A."/>
            <person name="Wang M."/>
            <person name="Skinner E."/>
            <person name="Han Y."/>
            <person name="Muzny D.M."/>
            <person name="Worley K.C."/>
            <person name="Gibbs R.A."/>
        </authorList>
    </citation>
    <scope>NUCLEOTIDE SEQUENCE</scope>
</reference>
<dbReference type="OMA" id="CICIAGW"/>
<dbReference type="PROSITE" id="PS51120">
    <property type="entry name" value="LDLRB"/>
    <property type="match status" value="3"/>
</dbReference>
<dbReference type="RefSeq" id="XP_030852612.1">
    <property type="nucleotide sequence ID" value="XM_030996752.1"/>
</dbReference>
<evidence type="ECO:0000259" key="8">
    <source>
        <dbReference type="PROSITE" id="PS50026"/>
    </source>
</evidence>
<reference evidence="10" key="2">
    <citation type="submission" date="2021-01" db="UniProtKB">
        <authorList>
            <consortium name="EnsemblMetazoa"/>
        </authorList>
    </citation>
    <scope>IDENTIFICATION</scope>
</reference>
<dbReference type="PANTHER" id="PTHR46513:SF13">
    <property type="entry name" value="EGF-LIKE DOMAIN-CONTAINING PROTEIN"/>
    <property type="match status" value="1"/>
</dbReference>
<dbReference type="FunFam" id="2.120.10.30:FF:000234">
    <property type="entry name" value="Uncharacterized protein"/>
    <property type="match status" value="1"/>
</dbReference>
<feature type="compositionally biased region" description="Pro residues" evidence="5">
    <location>
        <begin position="539"/>
        <end position="551"/>
    </location>
</feature>
<feature type="repeat" description="LDL-receptor class B" evidence="4">
    <location>
        <begin position="115"/>
        <end position="157"/>
    </location>
</feature>
<feature type="chain" id="PRO_5029728197" evidence="7">
    <location>
        <begin position="18"/>
        <end position="551"/>
    </location>
</feature>
<dbReference type="OrthoDB" id="382013at2759"/>